<evidence type="ECO:0000256" key="1">
    <source>
        <dbReference type="SAM" id="Coils"/>
    </source>
</evidence>
<proteinExistence type="predicted"/>
<dbReference type="Proteomes" id="UP001234495">
    <property type="component" value="Unassembled WGS sequence"/>
</dbReference>
<reference evidence="2 3" key="1">
    <citation type="submission" date="2023-07" db="EMBL/GenBank/DDBJ databases">
        <title>Genomic Encyclopedia of Type Strains, Phase IV (KMG-IV): sequencing the most valuable type-strain genomes for metagenomic binning, comparative biology and taxonomic classification.</title>
        <authorList>
            <person name="Goeker M."/>
        </authorList>
    </citation>
    <scope>NUCLEOTIDE SEQUENCE [LARGE SCALE GENOMIC DNA]</scope>
    <source>
        <strain evidence="2 3">DSM 29005</strain>
    </source>
</reference>
<evidence type="ECO:0000313" key="3">
    <source>
        <dbReference type="Proteomes" id="UP001234495"/>
    </source>
</evidence>
<evidence type="ECO:0000313" key="2">
    <source>
        <dbReference type="EMBL" id="MDQ0232723.1"/>
    </source>
</evidence>
<protein>
    <submittedName>
        <fullName evidence="2">Polyhydroxyalkanoate synthesis regulator phasin</fullName>
    </submittedName>
</protein>
<keyword evidence="3" id="KW-1185">Reference proteome</keyword>
<feature type="coiled-coil region" evidence="1">
    <location>
        <begin position="74"/>
        <end position="124"/>
    </location>
</feature>
<gene>
    <name evidence="2" type="ORF">J2S19_004045</name>
</gene>
<accession>A0ABT9ZKA2</accession>
<name>A0ABT9ZKA2_9BACI</name>
<dbReference type="RefSeq" id="WP_307345020.1">
    <property type="nucleotide sequence ID" value="NZ_JAUSUD010000024.1"/>
</dbReference>
<keyword evidence="1" id="KW-0175">Coiled coil</keyword>
<comment type="caution">
    <text evidence="2">The sequence shown here is derived from an EMBL/GenBank/DDBJ whole genome shotgun (WGS) entry which is preliminary data.</text>
</comment>
<sequence>MTRDRIDEFYRNIKRLAQGSEAQLNEQIQNLLNQEDVVQQIATESNQAASLLRNLQRYDDLVTTILRIPTKDDIANVAKLLIQLEDKIDRLEEELIDIRPALANNNDSDAYNQLIEEMEDMLNQAYKTVRKLAKGLKDNYGLNLNPAKRRRSALRKELASVLRDQALQNLQNLSNTNADTPIRQTTSVQEAPIEVLKRRLRNRG</sequence>
<organism evidence="2 3">
    <name type="scientific">Metabacillus malikii</name>
    <dbReference type="NCBI Taxonomy" id="1504265"/>
    <lineage>
        <taxon>Bacteria</taxon>
        <taxon>Bacillati</taxon>
        <taxon>Bacillota</taxon>
        <taxon>Bacilli</taxon>
        <taxon>Bacillales</taxon>
        <taxon>Bacillaceae</taxon>
        <taxon>Metabacillus</taxon>
    </lineage>
</organism>
<dbReference type="EMBL" id="JAUSUD010000024">
    <property type="protein sequence ID" value="MDQ0232723.1"/>
    <property type="molecule type" value="Genomic_DNA"/>
</dbReference>